<evidence type="ECO:0000256" key="14">
    <source>
        <dbReference type="PIRSR" id="PIRSR000724-1"/>
    </source>
</evidence>
<keyword evidence="8 13" id="KW-0808">Transferase</keyword>
<keyword evidence="9 13" id="KW-0547">Nucleotide-binding</keyword>
<feature type="binding site" evidence="14">
    <location>
        <position position="161"/>
    </location>
    <ligand>
        <name>(2R)-3-phosphoglycerate</name>
        <dbReference type="ChEBI" id="CHEBI:58272"/>
    </ligand>
</feature>
<evidence type="ECO:0000256" key="7">
    <source>
        <dbReference type="ARBA" id="ARBA00022490"/>
    </source>
</evidence>
<proteinExistence type="inferred from homology"/>
<accession>A0A0W8IE10</accession>
<feature type="binding site" evidence="13">
    <location>
        <position position="307"/>
    </location>
    <ligand>
        <name>ATP</name>
        <dbReference type="ChEBI" id="CHEBI:30616"/>
    </ligand>
</feature>
<dbReference type="InterPro" id="IPR015911">
    <property type="entry name" value="Phosphoglycerate_kinase_CS"/>
</dbReference>
<feature type="binding site" evidence="14">
    <location>
        <position position="121"/>
    </location>
    <ligand>
        <name>(2R)-3-phosphoglycerate</name>
        <dbReference type="ChEBI" id="CHEBI:58272"/>
    </ligand>
</feature>
<dbReference type="FunFam" id="3.40.50.1260:FF:000006">
    <property type="entry name" value="Phosphoglycerate kinase"/>
    <property type="match status" value="1"/>
</dbReference>
<evidence type="ECO:0000256" key="8">
    <source>
        <dbReference type="ARBA" id="ARBA00022679"/>
    </source>
</evidence>
<comment type="caution">
    <text evidence="17">The sequence shown here is derived from an EMBL/GenBank/DDBJ whole genome shotgun (WGS) entry which is preliminary data.</text>
</comment>
<evidence type="ECO:0000256" key="9">
    <source>
        <dbReference type="ARBA" id="ARBA00022741"/>
    </source>
</evidence>
<dbReference type="PANTHER" id="PTHR11406">
    <property type="entry name" value="PHOSPHOGLYCERATE KINASE"/>
    <property type="match status" value="1"/>
</dbReference>
<dbReference type="GO" id="GO:0006094">
    <property type="term" value="P:gluconeogenesis"/>
    <property type="evidence" value="ECO:0007669"/>
    <property type="project" value="TreeGrafter"/>
</dbReference>
<feature type="binding site" evidence="13 14">
    <location>
        <begin position="24"/>
        <end position="26"/>
    </location>
    <ligand>
        <name>substrate</name>
    </ligand>
</feature>
<dbReference type="Gene3D" id="3.40.50.1260">
    <property type="entry name" value="Phosphoglycerate kinase, N-terminal domain"/>
    <property type="match status" value="2"/>
</dbReference>
<dbReference type="InterPro" id="IPR001576">
    <property type="entry name" value="Phosphoglycerate_kinase"/>
</dbReference>
<evidence type="ECO:0000256" key="11">
    <source>
        <dbReference type="ARBA" id="ARBA00022840"/>
    </source>
</evidence>
<evidence type="ECO:0000313" key="18">
    <source>
        <dbReference type="Proteomes" id="UP000054023"/>
    </source>
</evidence>
<dbReference type="SUPFAM" id="SSF53748">
    <property type="entry name" value="Phosphoglycerate kinase"/>
    <property type="match status" value="1"/>
</dbReference>
<evidence type="ECO:0000256" key="10">
    <source>
        <dbReference type="ARBA" id="ARBA00022777"/>
    </source>
</evidence>
<dbReference type="GO" id="GO:0043531">
    <property type="term" value="F:ADP binding"/>
    <property type="evidence" value="ECO:0007669"/>
    <property type="project" value="TreeGrafter"/>
</dbReference>
<dbReference type="RefSeq" id="WP_058889411.1">
    <property type="nucleotide sequence ID" value="NZ_LQBM01000004.1"/>
</dbReference>
<dbReference type="InterPro" id="IPR015824">
    <property type="entry name" value="Phosphoglycerate_kinase_N"/>
</dbReference>
<feature type="binding site" evidence="13 15">
    <location>
        <begin position="364"/>
        <end position="367"/>
    </location>
    <ligand>
        <name>ATP</name>
        <dbReference type="ChEBI" id="CHEBI:30616"/>
    </ligand>
</feature>
<dbReference type="FunFam" id="3.40.50.1260:FF:000031">
    <property type="entry name" value="Phosphoglycerate kinase 1"/>
    <property type="match status" value="1"/>
</dbReference>
<protein>
    <recommendedName>
        <fullName evidence="6 13">Phosphoglycerate kinase</fullName>
        <ecNumber evidence="5 13">2.7.2.3</ecNumber>
    </recommendedName>
</protein>
<feature type="binding site" evidence="13 15">
    <location>
        <position position="338"/>
    </location>
    <ligand>
        <name>ATP</name>
        <dbReference type="ChEBI" id="CHEBI:30616"/>
    </ligand>
</feature>
<evidence type="ECO:0000256" key="15">
    <source>
        <dbReference type="PIRSR" id="PIRSR000724-2"/>
    </source>
</evidence>
<dbReference type="GO" id="GO:0006096">
    <property type="term" value="P:glycolytic process"/>
    <property type="evidence" value="ECO:0007669"/>
    <property type="project" value="UniProtKB-UniRule"/>
</dbReference>
<dbReference type="GO" id="GO:0005829">
    <property type="term" value="C:cytosol"/>
    <property type="evidence" value="ECO:0007669"/>
    <property type="project" value="TreeGrafter"/>
</dbReference>
<comment type="pathway">
    <text evidence="2 13">Carbohydrate degradation; glycolysis; pyruvate from D-glyceraldehyde 3-phosphate: step 2/5.</text>
</comment>
<dbReference type="GO" id="GO:0005524">
    <property type="term" value="F:ATP binding"/>
    <property type="evidence" value="ECO:0007669"/>
    <property type="project" value="UniProtKB-KW"/>
</dbReference>
<keyword evidence="11 13" id="KW-0067">ATP-binding</keyword>
<organism evidence="17 18">
    <name type="scientific">Nesterenkonia jeotgali</name>
    <dbReference type="NCBI Taxonomy" id="317018"/>
    <lineage>
        <taxon>Bacteria</taxon>
        <taxon>Bacillati</taxon>
        <taxon>Actinomycetota</taxon>
        <taxon>Actinomycetes</taxon>
        <taxon>Micrococcales</taxon>
        <taxon>Micrococcaceae</taxon>
        <taxon>Nesterenkonia</taxon>
    </lineage>
</organism>
<dbReference type="PRINTS" id="PR00477">
    <property type="entry name" value="PHGLYCKINASE"/>
</dbReference>
<name>A0A0W8IE10_9MICC</name>
<dbReference type="AlphaFoldDB" id="A0A0W8IE10"/>
<dbReference type="PROSITE" id="PS00111">
    <property type="entry name" value="PGLYCERATE_KINASE"/>
    <property type="match status" value="1"/>
</dbReference>
<sequence length="408" mass="42587">MTAATLDALLAEGLDGRRVLVRSDLNVPLKDGVVTDDGRIRASLPVLQKLAAAGARVLVTAHLGRPKGEPEPKYSLAPVAARMAELTEVPVLRAEDLVGPSAQDHAAALAPGQILLLENVRFDPRETSKDDAERAELAAELAALTGEHGAYVNDAFGAVHRAHASVADITAKLPAYQGDLVRDELQVLKRLTETPERPYTVVLGGSKVSDKLAVIENLMSRADTLLIGGGMVFTFLKAQGHGIGKSLVENDKLDTVTGFLQAAERHNCRIVLPTDIVMASAFAADAEVEVLPVDALESGKHGAEALGLDIGPETSQAFAAEIAQAKTVFWNGPMGVFEMEAFAKGTAAVAEALTTTEAFTVVGGGDSAAAVRALGFDEDSFGHISTGGGASLEYLEGKSLPGIDALES</sequence>
<feature type="binding site" evidence="13 15">
    <location>
        <position position="211"/>
    </location>
    <ligand>
        <name>ATP</name>
        <dbReference type="ChEBI" id="CHEBI:30616"/>
    </ligand>
</feature>
<dbReference type="EMBL" id="LQBM01000004">
    <property type="protein sequence ID" value="KUG58179.1"/>
    <property type="molecule type" value="Genomic_DNA"/>
</dbReference>
<feature type="binding site" evidence="14">
    <location>
        <position position="39"/>
    </location>
    <ligand>
        <name>(2R)-3-phosphoglycerate</name>
        <dbReference type="ChEBI" id="CHEBI:58272"/>
    </ligand>
</feature>
<feature type="binding site" evidence="13">
    <location>
        <position position="161"/>
    </location>
    <ligand>
        <name>substrate</name>
    </ligand>
</feature>
<evidence type="ECO:0000256" key="4">
    <source>
        <dbReference type="ARBA" id="ARBA00011245"/>
    </source>
</evidence>
<dbReference type="EC" id="2.7.2.3" evidence="5 13"/>
<dbReference type="OrthoDB" id="9808460at2"/>
<feature type="binding site" evidence="13 14">
    <location>
        <begin position="62"/>
        <end position="65"/>
    </location>
    <ligand>
        <name>substrate</name>
    </ligand>
</feature>
<reference evidence="18" key="1">
    <citation type="submission" date="2015-12" db="EMBL/GenBank/DDBJ databases">
        <authorList>
            <person name="Nair G.R."/>
            <person name="Kaur G."/>
            <person name="Mayilraj S."/>
        </authorList>
    </citation>
    <scope>NUCLEOTIDE SEQUENCE [LARGE SCALE GENOMIC DNA]</scope>
    <source>
        <strain evidence="18">CD08_7</strain>
    </source>
</reference>
<comment type="subcellular location">
    <subcellularLocation>
        <location evidence="13">Cytoplasm</location>
    </subcellularLocation>
</comment>
<evidence type="ECO:0000256" key="5">
    <source>
        <dbReference type="ARBA" id="ARBA00013061"/>
    </source>
</evidence>
<keyword evidence="18" id="KW-1185">Reference proteome</keyword>
<dbReference type="GO" id="GO:0004618">
    <property type="term" value="F:phosphoglycerate kinase activity"/>
    <property type="evidence" value="ECO:0007669"/>
    <property type="project" value="UniProtKB-UniRule"/>
</dbReference>
<feature type="binding site" evidence="13">
    <location>
        <position position="39"/>
    </location>
    <ligand>
        <name>substrate</name>
    </ligand>
</feature>
<keyword evidence="7 13" id="KW-0963">Cytoplasm</keyword>
<evidence type="ECO:0000256" key="2">
    <source>
        <dbReference type="ARBA" id="ARBA00004838"/>
    </source>
</evidence>
<evidence type="ECO:0000256" key="13">
    <source>
        <dbReference type="HAMAP-Rule" id="MF_00145"/>
    </source>
</evidence>
<gene>
    <name evidence="13 17" type="primary">pgk</name>
    <name evidence="17" type="ORF">AVL63_06830</name>
</gene>
<comment type="catalytic activity">
    <reaction evidence="1 13 16">
        <text>(2R)-3-phosphoglycerate + ATP = (2R)-3-phospho-glyceroyl phosphate + ADP</text>
        <dbReference type="Rhea" id="RHEA:14801"/>
        <dbReference type="ChEBI" id="CHEBI:30616"/>
        <dbReference type="ChEBI" id="CHEBI:57604"/>
        <dbReference type="ChEBI" id="CHEBI:58272"/>
        <dbReference type="ChEBI" id="CHEBI:456216"/>
        <dbReference type="EC" id="2.7.2.3"/>
    </reaction>
</comment>
<feature type="binding site" evidence="13">
    <location>
        <position position="121"/>
    </location>
    <ligand>
        <name>substrate</name>
    </ligand>
</feature>
<evidence type="ECO:0000256" key="16">
    <source>
        <dbReference type="RuleBase" id="RU000532"/>
    </source>
</evidence>
<evidence type="ECO:0000313" key="17">
    <source>
        <dbReference type="EMBL" id="KUG58179.1"/>
    </source>
</evidence>
<comment type="subunit">
    <text evidence="4 13">Monomer.</text>
</comment>
<dbReference type="STRING" id="317018.AVL63_06830"/>
<evidence type="ECO:0000256" key="6">
    <source>
        <dbReference type="ARBA" id="ARBA00016471"/>
    </source>
</evidence>
<comment type="similarity">
    <text evidence="3 13 16">Belongs to the phosphoglycerate kinase family.</text>
</comment>
<dbReference type="PIRSF" id="PIRSF000724">
    <property type="entry name" value="Pgk"/>
    <property type="match status" value="1"/>
</dbReference>
<dbReference type="UniPathway" id="UPA00109">
    <property type="reaction ID" value="UER00185"/>
</dbReference>
<evidence type="ECO:0000256" key="1">
    <source>
        <dbReference type="ARBA" id="ARBA00000642"/>
    </source>
</evidence>
<dbReference type="Proteomes" id="UP000054023">
    <property type="component" value="Unassembled WGS sequence"/>
</dbReference>
<keyword evidence="10 13" id="KW-0418">Kinase</keyword>
<dbReference type="PANTHER" id="PTHR11406:SF23">
    <property type="entry name" value="PHOSPHOGLYCERATE KINASE 1, CHLOROPLASTIC-RELATED"/>
    <property type="match status" value="1"/>
</dbReference>
<dbReference type="InterPro" id="IPR036043">
    <property type="entry name" value="Phosphoglycerate_kinase_sf"/>
</dbReference>
<evidence type="ECO:0000256" key="12">
    <source>
        <dbReference type="ARBA" id="ARBA00023152"/>
    </source>
</evidence>
<dbReference type="HAMAP" id="MF_00145">
    <property type="entry name" value="Phosphoglyc_kinase"/>
    <property type="match status" value="1"/>
</dbReference>
<evidence type="ECO:0000256" key="3">
    <source>
        <dbReference type="ARBA" id="ARBA00008982"/>
    </source>
</evidence>
<dbReference type="Pfam" id="PF00162">
    <property type="entry name" value="PGK"/>
    <property type="match status" value="1"/>
</dbReference>
<keyword evidence="12 13" id="KW-0324">Glycolysis</keyword>